<feature type="signal peptide" evidence="2">
    <location>
        <begin position="1"/>
        <end position="18"/>
    </location>
</feature>
<gene>
    <name evidence="3" type="ORF">SEVIR_4G289403v2</name>
</gene>
<keyword evidence="1" id="KW-1133">Transmembrane helix</keyword>
<dbReference type="Gramene" id="TKW23398">
    <property type="protein sequence ID" value="TKW23398"/>
    <property type="gene ID" value="SEVIR_4G289403v2"/>
</dbReference>
<keyword evidence="1" id="KW-0472">Membrane</keyword>
<evidence type="ECO:0000313" key="3">
    <source>
        <dbReference type="EMBL" id="TKW23398.1"/>
    </source>
</evidence>
<reference evidence="3" key="1">
    <citation type="submission" date="2019-03" db="EMBL/GenBank/DDBJ databases">
        <title>WGS assembly of Setaria viridis.</title>
        <authorList>
            <person name="Huang P."/>
            <person name="Jenkins J."/>
            <person name="Grimwood J."/>
            <person name="Barry K."/>
            <person name="Healey A."/>
            <person name="Mamidi S."/>
            <person name="Sreedasyam A."/>
            <person name="Shu S."/>
            <person name="Feldman M."/>
            <person name="Wu J."/>
            <person name="Yu Y."/>
            <person name="Chen C."/>
            <person name="Johnson J."/>
            <person name="Rokhsar D."/>
            <person name="Baxter I."/>
            <person name="Schmutz J."/>
            <person name="Brutnell T."/>
            <person name="Kellogg E."/>
        </authorList>
    </citation>
    <scope>NUCLEOTIDE SEQUENCE [LARGE SCALE GENOMIC DNA]</scope>
</reference>
<feature type="transmembrane region" description="Helical" evidence="1">
    <location>
        <begin position="28"/>
        <end position="57"/>
    </location>
</feature>
<dbReference type="EMBL" id="CM016555">
    <property type="protein sequence ID" value="TKW23398.1"/>
    <property type="molecule type" value="Genomic_DNA"/>
</dbReference>
<evidence type="ECO:0000256" key="2">
    <source>
        <dbReference type="SAM" id="SignalP"/>
    </source>
</evidence>
<feature type="chain" id="PRO_5020642832" evidence="2">
    <location>
        <begin position="19"/>
        <end position="70"/>
    </location>
</feature>
<name>A0A4U6V313_SETVI</name>
<organism evidence="3 4">
    <name type="scientific">Setaria viridis</name>
    <name type="common">Green bristlegrass</name>
    <name type="synonym">Setaria italica subsp. viridis</name>
    <dbReference type="NCBI Taxonomy" id="4556"/>
    <lineage>
        <taxon>Eukaryota</taxon>
        <taxon>Viridiplantae</taxon>
        <taxon>Streptophyta</taxon>
        <taxon>Embryophyta</taxon>
        <taxon>Tracheophyta</taxon>
        <taxon>Spermatophyta</taxon>
        <taxon>Magnoliopsida</taxon>
        <taxon>Liliopsida</taxon>
        <taxon>Poales</taxon>
        <taxon>Poaceae</taxon>
        <taxon>PACMAD clade</taxon>
        <taxon>Panicoideae</taxon>
        <taxon>Panicodae</taxon>
        <taxon>Paniceae</taxon>
        <taxon>Cenchrinae</taxon>
        <taxon>Setaria</taxon>
    </lineage>
</organism>
<sequence>MLRKGILTLAMLLPKTNSRTFSPNPWIKPILLVCGGVGCLLSFLSWVFGASLVLYLYHFCTKHGRIVTCS</sequence>
<dbReference type="Proteomes" id="UP000298652">
    <property type="component" value="Chromosome 4"/>
</dbReference>
<keyword evidence="1" id="KW-0812">Transmembrane</keyword>
<protein>
    <submittedName>
        <fullName evidence="3">Uncharacterized protein</fullName>
    </submittedName>
</protein>
<keyword evidence="2" id="KW-0732">Signal</keyword>
<evidence type="ECO:0000256" key="1">
    <source>
        <dbReference type="SAM" id="Phobius"/>
    </source>
</evidence>
<evidence type="ECO:0000313" key="4">
    <source>
        <dbReference type="Proteomes" id="UP000298652"/>
    </source>
</evidence>
<keyword evidence="4" id="KW-1185">Reference proteome</keyword>
<accession>A0A4U6V313</accession>
<dbReference type="AlphaFoldDB" id="A0A4U6V313"/>
<proteinExistence type="predicted"/>